<evidence type="ECO:0000313" key="5">
    <source>
        <dbReference type="Proteomes" id="UP001592531"/>
    </source>
</evidence>
<keyword evidence="5" id="KW-1185">Reference proteome</keyword>
<dbReference type="InterPro" id="IPR041664">
    <property type="entry name" value="AAA_16"/>
</dbReference>
<gene>
    <name evidence="4" type="ORF">ACEZDE_16605</name>
</gene>
<name>A0ABV6VWU4_9ACTN</name>
<dbReference type="Proteomes" id="UP001592531">
    <property type="component" value="Unassembled WGS sequence"/>
</dbReference>
<dbReference type="InterPro" id="IPR011990">
    <property type="entry name" value="TPR-like_helical_dom_sf"/>
</dbReference>
<proteinExistence type="predicted"/>
<evidence type="ECO:0000313" key="4">
    <source>
        <dbReference type="EMBL" id="MFC1418244.1"/>
    </source>
</evidence>
<keyword evidence="1" id="KW-0547">Nucleotide-binding</keyword>
<evidence type="ECO:0000256" key="1">
    <source>
        <dbReference type="ARBA" id="ARBA00022741"/>
    </source>
</evidence>
<dbReference type="SUPFAM" id="SSF48452">
    <property type="entry name" value="TPR-like"/>
    <property type="match status" value="1"/>
</dbReference>
<dbReference type="Gene3D" id="1.25.40.10">
    <property type="entry name" value="Tetratricopeptide repeat domain"/>
    <property type="match status" value="1"/>
</dbReference>
<dbReference type="PANTHER" id="PTHR16305:SF35">
    <property type="entry name" value="TRANSCRIPTIONAL ACTIVATOR DOMAIN"/>
    <property type="match status" value="1"/>
</dbReference>
<sequence length="963" mass="104293">MTGRGLYEREELTERARLALDSLCEGFKAGGTDLGSLLLYRGEAGLGKTALLAELRQSVVGRTPACTVLSARGGEQQRNVPFHVVRQLLQPALAKLSEPQRRELFESWYDVAAPALGMVAPSHGMQSDPQGVRDALDWVMARFSVRHGPLVVLVDDLHWADLESLTWLTAFSARVPSLPLLAAMAFRPEEMPVEGEQLAVAAAGAGNLMQVNSIGPEAVASLVRQEFGEDADDLFCHQCWSITGGVPYDLVTLFGKLRDRQLKAVDENVPALLELVAAGRGPAIARRLEKFGPDTYRFAYAAAVLDNEIDPAVAARVAGLSPAVARSAIELLREERILTTGAHGGVLEFVHPTIGTAVYQSMLSKGMRTAMHGKAAQEIIDGGRSMAEASRHLLETYPDDIPEVVDQLRQAAREHLGVGAPEAARRCLERALQEPPPEDQRAEVLLELGCSTLLSAPDITVNHLRAALAAVPGLDADHRELATLRLGQALAHGQRGVEAAEVTGAEIDRTPPGPGRTRLQAAHFMWRAFLREESDAFDRFQRLADLDDSLTGEDSGSRAVRVLRAWDFTLRGESSSQAVAFAEYAFDNGRLAEGIGWTNTTWGFEIPALLGLSYIYNDRLDRALDLFNEAASEFEVSGWSGGHLAFANFLQGFVLFRWGRLQEAETFLRLTLRKSDRLGRGGPLQWDTVGVLCDTLLARGRDEEAVALAQEYSFGPPYPPVMVFPDAPTLYGRLLLAQGRREEAAEHLARAGEQLTARGWHNTAWAPWAGHLAQAVFAEDPDRARALTDQALDRARVIGTSSAIGTALRWCASVAELPEAVELLAQAVAHLGQSPTAYEYTLALVDQGSALRRIGRPRDAMEVLERGVELAVQCGADGQLARARAELVAAGASPHRLRAVVAKVLNQEEHRAALLAARGLPARRIAEEMGITESAASWLLASVHRKVGAGPEGLSAVLGVDEE</sequence>
<dbReference type="RefSeq" id="WP_380537038.1">
    <property type="nucleotide sequence ID" value="NZ_JBHFAB010000011.1"/>
</dbReference>
<dbReference type="PANTHER" id="PTHR16305">
    <property type="entry name" value="TESTICULAR SOLUBLE ADENYLYL CYCLASE"/>
    <property type="match status" value="1"/>
</dbReference>
<evidence type="ECO:0000256" key="2">
    <source>
        <dbReference type="ARBA" id="ARBA00022840"/>
    </source>
</evidence>
<dbReference type="Pfam" id="PF13191">
    <property type="entry name" value="AAA_16"/>
    <property type="match status" value="1"/>
</dbReference>
<evidence type="ECO:0000259" key="3">
    <source>
        <dbReference type="Pfam" id="PF13191"/>
    </source>
</evidence>
<keyword evidence="2" id="KW-0067">ATP-binding</keyword>
<accession>A0ABV6VWU4</accession>
<dbReference type="EMBL" id="JBHFAB010000011">
    <property type="protein sequence ID" value="MFC1418244.1"/>
    <property type="molecule type" value="Genomic_DNA"/>
</dbReference>
<dbReference type="InterPro" id="IPR016032">
    <property type="entry name" value="Sig_transdc_resp-reg_C-effctor"/>
</dbReference>
<reference evidence="4 5" key="1">
    <citation type="submission" date="2024-09" db="EMBL/GenBank/DDBJ databases">
        <authorList>
            <person name="Lee S.D."/>
        </authorList>
    </citation>
    <scope>NUCLEOTIDE SEQUENCE [LARGE SCALE GENOMIC DNA]</scope>
    <source>
        <strain evidence="4 5">N8-3</strain>
    </source>
</reference>
<dbReference type="SUPFAM" id="SSF46894">
    <property type="entry name" value="C-terminal effector domain of the bipartite response regulators"/>
    <property type="match status" value="1"/>
</dbReference>
<protein>
    <submittedName>
        <fullName evidence="4">AAA family ATPase</fullName>
    </submittedName>
</protein>
<comment type="caution">
    <text evidence="4">The sequence shown here is derived from an EMBL/GenBank/DDBJ whole genome shotgun (WGS) entry which is preliminary data.</text>
</comment>
<feature type="domain" description="Orc1-like AAA ATPase" evidence="3">
    <location>
        <begin position="6"/>
        <end position="181"/>
    </location>
</feature>
<organism evidence="4 5">
    <name type="scientific">Streptacidiphilus cavernicola</name>
    <dbReference type="NCBI Taxonomy" id="3342716"/>
    <lineage>
        <taxon>Bacteria</taxon>
        <taxon>Bacillati</taxon>
        <taxon>Actinomycetota</taxon>
        <taxon>Actinomycetes</taxon>
        <taxon>Kitasatosporales</taxon>
        <taxon>Streptomycetaceae</taxon>
        <taxon>Streptacidiphilus</taxon>
    </lineage>
</organism>